<dbReference type="EC" id="2.3.1.286" evidence="1"/>
<evidence type="ECO:0000256" key="1">
    <source>
        <dbReference type="ARBA" id="ARBA00012928"/>
    </source>
</evidence>
<dbReference type="GO" id="GO:0070403">
    <property type="term" value="F:NAD+ binding"/>
    <property type="evidence" value="ECO:0007669"/>
    <property type="project" value="InterPro"/>
</dbReference>
<name>A0A4P6ZLE4_9LACO</name>
<feature type="domain" description="Deacetylase sirtuin-type" evidence="5">
    <location>
        <begin position="1"/>
        <end position="242"/>
    </location>
</feature>
<dbReference type="Gene3D" id="3.30.1600.10">
    <property type="entry name" value="SIR2/SIRT2 'Small Domain"/>
    <property type="match status" value="1"/>
</dbReference>
<dbReference type="Gene3D" id="3.40.50.1220">
    <property type="entry name" value="TPP-binding domain"/>
    <property type="match status" value="1"/>
</dbReference>
<organism evidence="6 7">
    <name type="scientific">Acetilactobacillus jinshanensis</name>
    <dbReference type="NCBI Taxonomy" id="1720083"/>
    <lineage>
        <taxon>Bacteria</taxon>
        <taxon>Bacillati</taxon>
        <taxon>Bacillota</taxon>
        <taxon>Bacilli</taxon>
        <taxon>Lactobacillales</taxon>
        <taxon>Lactobacillaceae</taxon>
        <taxon>Acetilactobacillus</taxon>
    </lineage>
</organism>
<dbReference type="SUPFAM" id="SSF52467">
    <property type="entry name" value="DHS-like NAD/FAD-binding domain"/>
    <property type="match status" value="1"/>
</dbReference>
<evidence type="ECO:0000256" key="4">
    <source>
        <dbReference type="PROSITE-ProRule" id="PRU00236"/>
    </source>
</evidence>
<sequence>MDANIINLFKISKHIVFLTGAGVSTPSGIPDYRSKNGLYHRRKKQKRSAEWYLSHDCLMHHPKTFHKFMVKYMYHPQAKPNVIHNVQAKLTRMGKATIITQNVDNLYHLAHADPQRLIEFHGNIYDCECMKCHRKVDWRQYVKSPVHQADGGLIRPNLVLYGESINQKKFKRSMNVMLNADLIVIVSTAMKVEPFADLIKYHQPNVPIIAINKQPLHFSYNVGLIMIREDAVKFFSQLALLN</sequence>
<dbReference type="GO" id="GO:0017136">
    <property type="term" value="F:histone deacetylase activity, NAD-dependent"/>
    <property type="evidence" value="ECO:0007669"/>
    <property type="project" value="TreeGrafter"/>
</dbReference>
<dbReference type="InterPro" id="IPR050134">
    <property type="entry name" value="NAD-dep_sirtuin_deacylases"/>
</dbReference>
<evidence type="ECO:0000256" key="2">
    <source>
        <dbReference type="ARBA" id="ARBA00022679"/>
    </source>
</evidence>
<dbReference type="Proteomes" id="UP000294321">
    <property type="component" value="Chromosome"/>
</dbReference>
<evidence type="ECO:0000313" key="7">
    <source>
        <dbReference type="Proteomes" id="UP000294321"/>
    </source>
</evidence>
<dbReference type="PANTHER" id="PTHR11085">
    <property type="entry name" value="NAD-DEPENDENT PROTEIN DEACYLASE SIRTUIN-5, MITOCHONDRIAL-RELATED"/>
    <property type="match status" value="1"/>
</dbReference>
<dbReference type="InterPro" id="IPR003000">
    <property type="entry name" value="Sirtuin"/>
</dbReference>
<dbReference type="InterPro" id="IPR026591">
    <property type="entry name" value="Sirtuin_cat_small_dom_sf"/>
</dbReference>
<keyword evidence="2" id="KW-0808">Transferase</keyword>
<evidence type="ECO:0000313" key="6">
    <source>
        <dbReference type="EMBL" id="QBP18393.1"/>
    </source>
</evidence>
<dbReference type="EMBL" id="CP034726">
    <property type="protein sequence ID" value="QBP18393.1"/>
    <property type="molecule type" value="Genomic_DNA"/>
</dbReference>
<dbReference type="AlphaFoldDB" id="A0A4P6ZLE4"/>
<protein>
    <recommendedName>
        <fullName evidence="1">protein acetyllysine N-acetyltransferase</fullName>
        <ecNumber evidence="1">2.3.1.286</ecNumber>
    </recommendedName>
</protein>
<dbReference type="OrthoDB" id="9800582at2"/>
<dbReference type="KEGG" id="lji:ELX58_04415"/>
<dbReference type="Pfam" id="PF02146">
    <property type="entry name" value="SIR2"/>
    <property type="match status" value="1"/>
</dbReference>
<dbReference type="PANTHER" id="PTHR11085:SF4">
    <property type="entry name" value="NAD-DEPENDENT PROTEIN DEACYLASE"/>
    <property type="match status" value="1"/>
</dbReference>
<evidence type="ECO:0000256" key="3">
    <source>
        <dbReference type="ARBA" id="ARBA00023027"/>
    </source>
</evidence>
<dbReference type="NCBIfam" id="NF001752">
    <property type="entry name" value="PRK00481.1-1"/>
    <property type="match status" value="1"/>
</dbReference>
<dbReference type="InterPro" id="IPR029035">
    <property type="entry name" value="DHS-like_NAD/FAD-binding_dom"/>
</dbReference>
<dbReference type="InterPro" id="IPR026590">
    <property type="entry name" value="Ssirtuin_cat_dom"/>
</dbReference>
<proteinExistence type="predicted"/>
<gene>
    <name evidence="6" type="ORF">ELX58_04415</name>
</gene>
<reference evidence="7" key="1">
    <citation type="submission" date="2018-12" db="EMBL/GenBank/DDBJ databases">
        <title>A new species of lactobacillus.</title>
        <authorList>
            <person name="Jian Y."/>
            <person name="Xin L."/>
            <person name="Hong Z.J."/>
            <person name="Ming L.Z."/>
            <person name="Hong X.Z."/>
        </authorList>
    </citation>
    <scope>NUCLEOTIDE SEQUENCE [LARGE SCALE GENOMIC DNA]</scope>
    <source>
        <strain evidence="7">HSLZ-75</strain>
    </source>
</reference>
<comment type="caution">
    <text evidence="4">Lacks conserved residue(s) required for the propagation of feature annotation.</text>
</comment>
<keyword evidence="7" id="KW-1185">Reference proteome</keyword>
<accession>A0A4P6ZLE4</accession>
<dbReference type="PROSITE" id="PS50305">
    <property type="entry name" value="SIRTUIN"/>
    <property type="match status" value="1"/>
</dbReference>
<evidence type="ECO:0000259" key="5">
    <source>
        <dbReference type="PROSITE" id="PS50305"/>
    </source>
</evidence>
<dbReference type="RefSeq" id="WP_133441952.1">
    <property type="nucleotide sequence ID" value="NZ_CP034726.1"/>
</dbReference>
<keyword evidence="3" id="KW-0520">NAD</keyword>